<feature type="signal peptide" evidence="2">
    <location>
        <begin position="1"/>
        <end position="19"/>
    </location>
</feature>
<dbReference type="InterPro" id="IPR024535">
    <property type="entry name" value="RHGA/B-epi-like_pectate_lyase"/>
</dbReference>
<organism evidence="4 5">
    <name type="scientific">Niabella ginsengisoli</name>
    <dbReference type="NCBI Taxonomy" id="522298"/>
    <lineage>
        <taxon>Bacteria</taxon>
        <taxon>Pseudomonadati</taxon>
        <taxon>Bacteroidota</taxon>
        <taxon>Chitinophagia</taxon>
        <taxon>Chitinophagales</taxon>
        <taxon>Chitinophagaceae</taxon>
        <taxon>Niabella</taxon>
    </lineage>
</organism>
<reference evidence="4 5" key="1">
    <citation type="submission" date="2022-02" db="EMBL/GenBank/DDBJ databases">
        <authorList>
            <person name="Min J."/>
        </authorList>
    </citation>
    <scope>NUCLEOTIDE SEQUENCE [LARGE SCALE GENOMIC DNA]</scope>
    <source>
        <strain evidence="4 5">GR10-1</strain>
    </source>
</reference>
<evidence type="ECO:0000256" key="1">
    <source>
        <dbReference type="SAM" id="MobiDB-lite"/>
    </source>
</evidence>
<evidence type="ECO:0000259" key="3">
    <source>
        <dbReference type="Pfam" id="PF12708"/>
    </source>
</evidence>
<feature type="domain" description="Rhamnogalacturonase A/B/Epimerase-like pectate lyase" evidence="3">
    <location>
        <begin position="38"/>
        <end position="93"/>
    </location>
</feature>
<dbReference type="EMBL" id="JAKWBL010000004">
    <property type="protein sequence ID" value="MCH5600717.1"/>
    <property type="molecule type" value="Genomic_DNA"/>
</dbReference>
<name>A0ABS9SQR4_9BACT</name>
<dbReference type="SUPFAM" id="SSF51126">
    <property type="entry name" value="Pectin lyase-like"/>
    <property type="match status" value="1"/>
</dbReference>
<dbReference type="Pfam" id="PF12708">
    <property type="entry name" value="Pect-lyase_RHGA_epim"/>
    <property type="match status" value="1"/>
</dbReference>
<keyword evidence="5" id="KW-1185">Reference proteome</keyword>
<sequence>MYKILAFLLLFATSTLSICGQQNWNLPKIAATSFRSTIFNITRYGAVGDGHQLNTTAIQKAIDECHAKGGGIVQVPAGLWLTGPIVLKSNVNLNLSTGATLLFTKDKSQYPLVKANWEGFEQMRNQSPISAEGATNIGITGKGIIDGNGDGWRAVKKGKMTEGQWKELLASGGVLNEAKDIWMPSESFAKGQSMKDAGRLSADKDAAFLSR</sequence>
<feature type="chain" id="PRO_5045877338" description="Rhamnogalacturonase A/B/Epimerase-like pectate lyase domain-containing protein" evidence="2">
    <location>
        <begin position="20"/>
        <end position="211"/>
    </location>
</feature>
<dbReference type="PANTHER" id="PTHR31339:SF9">
    <property type="entry name" value="PLASMIN AND FIBRONECTIN-BINDING PROTEIN A"/>
    <property type="match status" value="1"/>
</dbReference>
<proteinExistence type="predicted"/>
<evidence type="ECO:0000313" key="4">
    <source>
        <dbReference type="EMBL" id="MCH5600717.1"/>
    </source>
</evidence>
<dbReference type="InterPro" id="IPR011050">
    <property type="entry name" value="Pectin_lyase_fold/virulence"/>
</dbReference>
<accession>A0ABS9SQR4</accession>
<evidence type="ECO:0000313" key="5">
    <source>
        <dbReference type="Proteomes" id="UP001202248"/>
    </source>
</evidence>
<keyword evidence="2" id="KW-0732">Signal</keyword>
<dbReference type="Gene3D" id="2.160.20.10">
    <property type="entry name" value="Single-stranded right-handed beta-helix, Pectin lyase-like"/>
    <property type="match status" value="1"/>
</dbReference>
<evidence type="ECO:0000256" key="2">
    <source>
        <dbReference type="SAM" id="SignalP"/>
    </source>
</evidence>
<dbReference type="Proteomes" id="UP001202248">
    <property type="component" value="Unassembled WGS sequence"/>
</dbReference>
<protein>
    <recommendedName>
        <fullName evidence="3">Rhamnogalacturonase A/B/Epimerase-like pectate lyase domain-containing protein</fullName>
    </recommendedName>
</protein>
<dbReference type="InterPro" id="IPR012334">
    <property type="entry name" value="Pectin_lyas_fold"/>
</dbReference>
<feature type="region of interest" description="Disordered" evidence="1">
    <location>
        <begin position="192"/>
        <end position="211"/>
    </location>
</feature>
<dbReference type="PANTHER" id="PTHR31339">
    <property type="entry name" value="PECTIN LYASE-RELATED"/>
    <property type="match status" value="1"/>
</dbReference>
<dbReference type="InterPro" id="IPR051801">
    <property type="entry name" value="GH28_Enzymes"/>
</dbReference>
<dbReference type="RefSeq" id="WP_240833091.1">
    <property type="nucleotide sequence ID" value="NZ_JAKWBL010000004.1"/>
</dbReference>
<gene>
    <name evidence="4" type="ORF">MKP09_23770</name>
</gene>
<feature type="compositionally biased region" description="Basic and acidic residues" evidence="1">
    <location>
        <begin position="196"/>
        <end position="211"/>
    </location>
</feature>
<comment type="caution">
    <text evidence="4">The sequence shown here is derived from an EMBL/GenBank/DDBJ whole genome shotgun (WGS) entry which is preliminary data.</text>
</comment>